<keyword evidence="3" id="KW-1185">Reference proteome</keyword>
<dbReference type="InterPro" id="IPR001932">
    <property type="entry name" value="PPM-type_phosphatase-like_dom"/>
</dbReference>
<dbReference type="AlphaFoldDB" id="A0A494TFA1"/>
<organism evidence="2 3">
    <name type="scientific">Sphingomonas paeninsulae</name>
    <dbReference type="NCBI Taxonomy" id="2319844"/>
    <lineage>
        <taxon>Bacteria</taxon>
        <taxon>Pseudomonadati</taxon>
        <taxon>Pseudomonadota</taxon>
        <taxon>Alphaproteobacteria</taxon>
        <taxon>Sphingomonadales</taxon>
        <taxon>Sphingomonadaceae</taxon>
        <taxon>Sphingomonas</taxon>
    </lineage>
</organism>
<sequence>MIRPASIGLEATVFDTASRTHVGKVREINEDRVLMQSEVGLWAIADGMGGHSLGDQAATIVVRALGSMNRATPDQLAIGAALQFANDATLELAQTAGVTCGSTVAGICISNDDCMVFWVGDSRVYRLRGDSLVRLTHDHSFVQQLTDAGVMTERQARADPRSSIITRALGIAPIFEIDIVWTDVVTGDLFLICSDGLSDMIDDAGISSLIAHGHPEDMADRLIRAAMAAGGTDNISVAIIICNG</sequence>
<feature type="domain" description="PPM-type phosphatase" evidence="1">
    <location>
        <begin position="15"/>
        <end position="242"/>
    </location>
</feature>
<dbReference type="GO" id="GO:0004722">
    <property type="term" value="F:protein serine/threonine phosphatase activity"/>
    <property type="evidence" value="ECO:0007669"/>
    <property type="project" value="InterPro"/>
</dbReference>
<dbReference type="Gene3D" id="3.60.40.10">
    <property type="entry name" value="PPM-type phosphatase domain"/>
    <property type="match status" value="1"/>
</dbReference>
<dbReference type="SMART" id="SM00331">
    <property type="entry name" value="PP2C_SIG"/>
    <property type="match status" value="1"/>
</dbReference>
<evidence type="ECO:0000313" key="2">
    <source>
        <dbReference type="EMBL" id="AYJ85942.1"/>
    </source>
</evidence>
<dbReference type="PANTHER" id="PTHR47992">
    <property type="entry name" value="PROTEIN PHOSPHATASE"/>
    <property type="match status" value="1"/>
</dbReference>
<dbReference type="Proteomes" id="UP000276254">
    <property type="component" value="Chromosome"/>
</dbReference>
<dbReference type="PROSITE" id="PS51746">
    <property type="entry name" value="PPM_2"/>
    <property type="match status" value="1"/>
</dbReference>
<dbReference type="InterPro" id="IPR036457">
    <property type="entry name" value="PPM-type-like_dom_sf"/>
</dbReference>
<accession>A0A494TFA1</accession>
<protein>
    <submittedName>
        <fullName evidence="2">Serine/threonine-protein phosphatase</fullName>
    </submittedName>
</protein>
<reference evidence="2 3" key="1">
    <citation type="submission" date="2018-09" db="EMBL/GenBank/DDBJ databases">
        <title>Sphingomonas peninsula sp. nov., isolated from fildes peninsula, Antarctic soil.</title>
        <authorList>
            <person name="Yingchao G."/>
        </authorList>
    </citation>
    <scope>NUCLEOTIDE SEQUENCE [LARGE SCALE GENOMIC DNA]</scope>
    <source>
        <strain evidence="2 3">YZ-8</strain>
    </source>
</reference>
<name>A0A494TFA1_SPHPE</name>
<evidence type="ECO:0000313" key="3">
    <source>
        <dbReference type="Proteomes" id="UP000276254"/>
    </source>
</evidence>
<dbReference type="KEGG" id="spha:D3Y57_08090"/>
<gene>
    <name evidence="2" type="ORF">D3Y57_08090</name>
</gene>
<dbReference type="Pfam" id="PF13672">
    <property type="entry name" value="PP2C_2"/>
    <property type="match status" value="1"/>
</dbReference>
<dbReference type="SMART" id="SM00332">
    <property type="entry name" value="PP2Cc"/>
    <property type="match status" value="1"/>
</dbReference>
<dbReference type="OrthoDB" id="9801841at2"/>
<proteinExistence type="predicted"/>
<evidence type="ECO:0000259" key="1">
    <source>
        <dbReference type="PROSITE" id="PS51746"/>
    </source>
</evidence>
<dbReference type="CDD" id="cd00143">
    <property type="entry name" value="PP2Cc"/>
    <property type="match status" value="1"/>
</dbReference>
<dbReference type="RefSeq" id="WP_121152567.1">
    <property type="nucleotide sequence ID" value="NZ_CP032829.1"/>
</dbReference>
<dbReference type="SUPFAM" id="SSF81606">
    <property type="entry name" value="PP2C-like"/>
    <property type="match status" value="1"/>
</dbReference>
<dbReference type="InterPro" id="IPR015655">
    <property type="entry name" value="PP2C"/>
</dbReference>
<dbReference type="EMBL" id="CP032829">
    <property type="protein sequence ID" value="AYJ85942.1"/>
    <property type="molecule type" value="Genomic_DNA"/>
</dbReference>